<feature type="compositionally biased region" description="Basic and acidic residues" evidence="1">
    <location>
        <begin position="1"/>
        <end position="17"/>
    </location>
</feature>
<evidence type="ECO:0008006" key="5">
    <source>
        <dbReference type="Google" id="ProtNLM"/>
    </source>
</evidence>
<evidence type="ECO:0000256" key="1">
    <source>
        <dbReference type="SAM" id="MobiDB-lite"/>
    </source>
</evidence>
<reference evidence="4" key="1">
    <citation type="journal article" date="2019" name="Int. J. Syst. Evol. Microbiol.">
        <title>The Global Catalogue of Microorganisms (GCM) 10K type strain sequencing project: providing services to taxonomists for standard genome sequencing and annotation.</title>
        <authorList>
            <consortium name="The Broad Institute Genomics Platform"/>
            <consortium name="The Broad Institute Genome Sequencing Center for Infectious Disease"/>
            <person name="Wu L."/>
            <person name="Ma J."/>
        </authorList>
    </citation>
    <scope>NUCLEOTIDE SEQUENCE [LARGE SCALE GENOMIC DNA]</scope>
    <source>
        <strain evidence="4">KACC 12597</strain>
    </source>
</reference>
<dbReference type="SUPFAM" id="SSF48452">
    <property type="entry name" value="TPR-like"/>
    <property type="match status" value="2"/>
</dbReference>
<dbReference type="EMBL" id="JBHUHX010000001">
    <property type="protein sequence ID" value="MFD2110274.1"/>
    <property type="molecule type" value="Genomic_DNA"/>
</dbReference>
<dbReference type="InterPro" id="IPR011990">
    <property type="entry name" value="TPR-like_helical_dom_sf"/>
</dbReference>
<dbReference type="Proteomes" id="UP001597337">
    <property type="component" value="Unassembled WGS sequence"/>
</dbReference>
<evidence type="ECO:0000313" key="3">
    <source>
        <dbReference type="EMBL" id="MFD2110274.1"/>
    </source>
</evidence>
<evidence type="ECO:0000256" key="2">
    <source>
        <dbReference type="SAM" id="Phobius"/>
    </source>
</evidence>
<keyword evidence="4" id="KW-1185">Reference proteome</keyword>
<proteinExistence type="predicted"/>
<dbReference type="Gene3D" id="1.25.40.10">
    <property type="entry name" value="Tetratricopeptide repeat domain"/>
    <property type="match status" value="2"/>
</dbReference>
<accession>A0ABW4Y2T0</accession>
<sequence length="1038" mass="114394">MATDQDKANPHVRHTPDMADTTKGGGKTRELLLLVLLLLVLFYALFASPIAPWPLFATGYQQASTPGSRSPHPFDERPLPVSYLESPPRDKRLVAALPIALELRQGLADAAQAPAAVDVEVRDGAGDDYQVEYRLDGRLHRLTLSALPERSDANLIALRTLLDALAPKPPTIAAEAVPGRQQPIPLNSRDMLHALADLDRRLDAAPEADILLQAAELYAWEAFFKTAVTDSGVADLLATRALAAYLASGARDPFVEGLVWLALDLPAPALASLETAPEMDRSRLLIAFVKRDLDGLQTASEAGSDDAKLASYLLARASRESGMGSDGSALIKRFAGDYVDFIHLAEYAASIRVVGVSNSHVRQYPLDLLETHLEILGELVEPASLMSDPDLVATARLGTTRNEALPHWVQLESRLLGQPLRMRQASHLFDMDLVKTLLALEMQDALYYQVTFEAQGLGRPPRASEIAQLIEQAYPDAPLRQTAWIWVRGYDPEVETRIQFFKTLSLDGADRRLLSDFILFLHTSKNAADFPKVLDALDALHALSDPARGDLLALVSSCRDLHLVNGCARPQLDLAMAAAPFDYEVAREIVGLKLSPSAFGAYAEGIEHLPAILYLKGKLSKEAGDSAVAETELRRAIAANPSDSKPYDLLSTMLIDDGKPQQAIEVMQSYLEHDHTTLTAGRLRISIGDLEMDAGNVETAYPILEQAARNGTGYGLIGFALASERTGRELQAEKYFTTAAKRYPRGRAPAELALFYLRQGNRAAALQVLRTYRRYNAADYFVPWLAKYAHEAGDPSLAVELAQEASPSDWKGIRVRSSLAREFLELDEPATAAELYGALARDITDPRRTYPHNYAPRYLAASEAAQPGSTAPLLRELLDLYSKTIPTVTEYLGVHLLMNDEPRLAVPVFLERMDLSPYRADISLLMAALAWREGGGVDAEQQHAILARLQDFDDDWLATRVRFLTRQIDAPTLLATAKGRSRLCEAHYFLGAIAAEQGRRAEAERHLTISLQTRAANYMEYQYAYDLLRKLDDKEDER</sequence>
<organism evidence="3 4">
    <name type="scientific">Thiorhodococcus fuscus</name>
    <dbReference type="NCBI Taxonomy" id="527200"/>
    <lineage>
        <taxon>Bacteria</taxon>
        <taxon>Pseudomonadati</taxon>
        <taxon>Pseudomonadota</taxon>
        <taxon>Gammaproteobacteria</taxon>
        <taxon>Chromatiales</taxon>
        <taxon>Chromatiaceae</taxon>
        <taxon>Thiorhodococcus</taxon>
    </lineage>
</organism>
<dbReference type="RefSeq" id="WP_386021525.1">
    <property type="nucleotide sequence ID" value="NZ_JBHUHX010000001.1"/>
</dbReference>
<keyword evidence="2" id="KW-0472">Membrane</keyword>
<comment type="caution">
    <text evidence="3">The sequence shown here is derived from an EMBL/GenBank/DDBJ whole genome shotgun (WGS) entry which is preliminary data.</text>
</comment>
<keyword evidence="2" id="KW-0812">Transmembrane</keyword>
<gene>
    <name evidence="3" type="ORF">ACFSJC_00285</name>
</gene>
<feature type="region of interest" description="Disordered" evidence="1">
    <location>
        <begin position="1"/>
        <end position="24"/>
    </location>
</feature>
<keyword evidence="2" id="KW-1133">Transmembrane helix</keyword>
<evidence type="ECO:0000313" key="4">
    <source>
        <dbReference type="Proteomes" id="UP001597337"/>
    </source>
</evidence>
<protein>
    <recommendedName>
        <fullName evidence="5">Tetratricopeptide repeat protein</fullName>
    </recommendedName>
</protein>
<feature type="transmembrane region" description="Helical" evidence="2">
    <location>
        <begin position="31"/>
        <end position="56"/>
    </location>
</feature>
<name>A0ABW4Y2T0_9GAMM</name>